<feature type="region of interest" description="Disordered" evidence="5">
    <location>
        <begin position="442"/>
        <end position="511"/>
    </location>
</feature>
<dbReference type="GO" id="GO:0005886">
    <property type="term" value="C:plasma membrane"/>
    <property type="evidence" value="ECO:0007669"/>
    <property type="project" value="UniProtKB-SubCell"/>
</dbReference>
<dbReference type="InterPro" id="IPR036640">
    <property type="entry name" value="ABC1_TM_sf"/>
</dbReference>
<feature type="transmembrane region" description="Helical" evidence="6">
    <location>
        <begin position="123"/>
        <end position="141"/>
    </location>
</feature>
<feature type="transmembrane region" description="Helical" evidence="6">
    <location>
        <begin position="264"/>
        <end position="288"/>
    </location>
</feature>
<reference evidence="8" key="1">
    <citation type="submission" date="2017-09" db="EMBL/GenBank/DDBJ databases">
        <title>Complete Genome Sequence of ansamitocin-producing Bacterium Actinosynnema pretiosum X47.</title>
        <authorList>
            <person name="Cao G."/>
            <person name="Zong G."/>
            <person name="Zhong C."/>
            <person name="Fu J."/>
        </authorList>
    </citation>
    <scope>NUCLEOTIDE SEQUENCE [LARGE SCALE GENOMIC DNA]</scope>
    <source>
        <strain evidence="8">X47</strain>
    </source>
</reference>
<evidence type="ECO:0000259" key="7">
    <source>
        <dbReference type="PROSITE" id="PS50929"/>
    </source>
</evidence>
<proteinExistence type="predicted"/>
<evidence type="ECO:0000256" key="1">
    <source>
        <dbReference type="ARBA" id="ARBA00004651"/>
    </source>
</evidence>
<dbReference type="SUPFAM" id="SSF90123">
    <property type="entry name" value="ABC transporter transmembrane region"/>
    <property type="match status" value="1"/>
</dbReference>
<dbReference type="PROSITE" id="PS50929">
    <property type="entry name" value="ABC_TM1F"/>
    <property type="match status" value="1"/>
</dbReference>
<dbReference type="InterPro" id="IPR027417">
    <property type="entry name" value="P-loop_NTPase"/>
</dbReference>
<feature type="compositionally biased region" description="Gly residues" evidence="5">
    <location>
        <begin position="455"/>
        <end position="465"/>
    </location>
</feature>
<comment type="subcellular location">
    <subcellularLocation>
        <location evidence="1">Cell membrane</location>
        <topology evidence="1">Multi-pass membrane protein</topology>
    </subcellularLocation>
</comment>
<dbReference type="InterPro" id="IPR039421">
    <property type="entry name" value="Type_1_exporter"/>
</dbReference>
<feature type="domain" description="ABC transmembrane type-1" evidence="7">
    <location>
        <begin position="59"/>
        <end position="290"/>
    </location>
</feature>
<keyword evidence="4 6" id="KW-0472">Membrane</keyword>
<dbReference type="EMBL" id="CP023445">
    <property type="protein sequence ID" value="ATE55640.1"/>
    <property type="molecule type" value="Genomic_DNA"/>
</dbReference>
<evidence type="ECO:0000256" key="6">
    <source>
        <dbReference type="SAM" id="Phobius"/>
    </source>
</evidence>
<dbReference type="InterPro" id="IPR011527">
    <property type="entry name" value="ABC1_TM_dom"/>
</dbReference>
<dbReference type="GO" id="GO:0005524">
    <property type="term" value="F:ATP binding"/>
    <property type="evidence" value="ECO:0007669"/>
    <property type="project" value="InterPro"/>
</dbReference>
<protein>
    <submittedName>
        <fullName evidence="8">ABC transporter</fullName>
    </submittedName>
</protein>
<keyword evidence="3 6" id="KW-1133">Transmembrane helix</keyword>
<dbReference type="Gene3D" id="1.20.1560.10">
    <property type="entry name" value="ABC transporter type 1, transmembrane domain"/>
    <property type="match status" value="1"/>
</dbReference>
<dbReference type="Gene3D" id="3.40.50.300">
    <property type="entry name" value="P-loop containing nucleotide triphosphate hydrolases"/>
    <property type="match status" value="1"/>
</dbReference>
<dbReference type="KEGG" id="apre:CNX65_22060"/>
<dbReference type="InterPro" id="IPR003439">
    <property type="entry name" value="ABC_transporter-like_ATP-bd"/>
</dbReference>
<accession>A0A290Z9C8</accession>
<evidence type="ECO:0000256" key="5">
    <source>
        <dbReference type="SAM" id="MobiDB-lite"/>
    </source>
</evidence>
<feature type="transmembrane region" description="Helical" evidence="6">
    <location>
        <begin position="147"/>
        <end position="166"/>
    </location>
</feature>
<name>A0A290Z9C8_9PSEU</name>
<evidence type="ECO:0000256" key="3">
    <source>
        <dbReference type="ARBA" id="ARBA00022989"/>
    </source>
</evidence>
<dbReference type="GO" id="GO:0016887">
    <property type="term" value="F:ATP hydrolysis activity"/>
    <property type="evidence" value="ECO:0007669"/>
    <property type="project" value="InterPro"/>
</dbReference>
<evidence type="ECO:0000256" key="4">
    <source>
        <dbReference type="ARBA" id="ARBA00023136"/>
    </source>
</evidence>
<evidence type="ECO:0000313" key="9">
    <source>
        <dbReference type="Proteomes" id="UP000218505"/>
    </source>
</evidence>
<dbReference type="Pfam" id="PF00664">
    <property type="entry name" value="ABC_membrane"/>
    <property type="match status" value="1"/>
</dbReference>
<organism evidence="8 9">
    <name type="scientific">Actinosynnema pretiosum</name>
    <dbReference type="NCBI Taxonomy" id="42197"/>
    <lineage>
        <taxon>Bacteria</taxon>
        <taxon>Bacillati</taxon>
        <taxon>Actinomycetota</taxon>
        <taxon>Actinomycetes</taxon>
        <taxon>Pseudonocardiales</taxon>
        <taxon>Pseudonocardiaceae</taxon>
        <taxon>Actinosynnema</taxon>
    </lineage>
</organism>
<sequence length="511" mass="52818">MAGCCGLGARGGRWWVRGVGFPSGRGSAVDCPGQRVVVSRGAARVPGGAVRGRGGVCGFLLARAGEDVVLGLRARLVRRLLRARVPELDRRRVGDLLSRATADPTALRQDLTGGIADLVTGDVADLVTGGIGVVVALVVMAAVDPVLLLLVAGLVLLAALAVRAALGGIRAASTRTQDALGELTADLDRALGAIRTVRASRAEERESARVLAAAHRVHRAGVRVTGLQAVAAPAVQLAVNGSFVVVLLVGGLRVVDGEASVAELVTFLLCLTYLAAPISPVVPALAALHEGAGALRRTSEVLALPVERSGGERGGDVPGAPLLELRDVRLSCGSRTVLDGLSFTVPRRGVVALVGPSGAGESTVFALVERFAEPDSGALLLNGRGASTADTAWCRSRIGLVEQHAPLLHGTLLDNLRDAAQGASEDEVERVLRLTGLHDPVRRLPDGLGTDVGDRGCGPPAGSGSGSRSPARCWRGPNCCCSTSRRPSWTPTPSARWSRRSDRSRASAPRR</sequence>
<dbReference type="Pfam" id="PF00005">
    <property type="entry name" value="ABC_tran"/>
    <property type="match status" value="1"/>
</dbReference>
<dbReference type="GO" id="GO:0015421">
    <property type="term" value="F:ABC-type oligopeptide transporter activity"/>
    <property type="evidence" value="ECO:0007669"/>
    <property type="project" value="TreeGrafter"/>
</dbReference>
<evidence type="ECO:0000313" key="8">
    <source>
        <dbReference type="EMBL" id="ATE55640.1"/>
    </source>
</evidence>
<gene>
    <name evidence="8" type="ORF">CNX65_22060</name>
</gene>
<dbReference type="PANTHER" id="PTHR43394:SF1">
    <property type="entry name" value="ATP-BINDING CASSETTE SUB-FAMILY B MEMBER 10, MITOCHONDRIAL"/>
    <property type="match status" value="1"/>
</dbReference>
<keyword evidence="9" id="KW-1185">Reference proteome</keyword>
<feature type="compositionally biased region" description="Polar residues" evidence="5">
    <location>
        <begin position="483"/>
        <end position="493"/>
    </location>
</feature>
<dbReference type="PANTHER" id="PTHR43394">
    <property type="entry name" value="ATP-DEPENDENT PERMEASE MDL1, MITOCHONDRIAL"/>
    <property type="match status" value="1"/>
</dbReference>
<keyword evidence="2 6" id="KW-0812">Transmembrane</keyword>
<evidence type="ECO:0000256" key="2">
    <source>
        <dbReference type="ARBA" id="ARBA00022692"/>
    </source>
</evidence>
<dbReference type="Proteomes" id="UP000218505">
    <property type="component" value="Chromosome"/>
</dbReference>
<dbReference type="SUPFAM" id="SSF52540">
    <property type="entry name" value="P-loop containing nucleoside triphosphate hydrolases"/>
    <property type="match status" value="1"/>
</dbReference>
<dbReference type="AlphaFoldDB" id="A0A290Z9C8"/>
<feature type="transmembrane region" description="Helical" evidence="6">
    <location>
        <begin position="229"/>
        <end position="252"/>
    </location>
</feature>